<protein>
    <submittedName>
        <fullName evidence="1">Uncharacterized protein</fullName>
    </submittedName>
</protein>
<dbReference type="AlphaFoldDB" id="A0A9J5ZFX9"/>
<name>A0A9J5ZFX9_SOLCO</name>
<dbReference type="EMBL" id="JACXVP010000004">
    <property type="protein sequence ID" value="KAG5611835.1"/>
    <property type="molecule type" value="Genomic_DNA"/>
</dbReference>
<organism evidence="1 2">
    <name type="scientific">Solanum commersonii</name>
    <name type="common">Commerson's wild potato</name>
    <name type="synonym">Commerson's nightshade</name>
    <dbReference type="NCBI Taxonomy" id="4109"/>
    <lineage>
        <taxon>Eukaryota</taxon>
        <taxon>Viridiplantae</taxon>
        <taxon>Streptophyta</taxon>
        <taxon>Embryophyta</taxon>
        <taxon>Tracheophyta</taxon>
        <taxon>Spermatophyta</taxon>
        <taxon>Magnoliopsida</taxon>
        <taxon>eudicotyledons</taxon>
        <taxon>Gunneridae</taxon>
        <taxon>Pentapetalae</taxon>
        <taxon>asterids</taxon>
        <taxon>lamiids</taxon>
        <taxon>Solanales</taxon>
        <taxon>Solanaceae</taxon>
        <taxon>Solanoideae</taxon>
        <taxon>Solaneae</taxon>
        <taxon>Solanum</taxon>
    </lineage>
</organism>
<gene>
    <name evidence="1" type="ORF">H5410_023116</name>
</gene>
<dbReference type="Proteomes" id="UP000824120">
    <property type="component" value="Chromosome 4"/>
</dbReference>
<proteinExistence type="predicted"/>
<evidence type="ECO:0000313" key="2">
    <source>
        <dbReference type="Proteomes" id="UP000824120"/>
    </source>
</evidence>
<accession>A0A9J5ZFX9</accession>
<reference evidence="1 2" key="1">
    <citation type="submission" date="2020-09" db="EMBL/GenBank/DDBJ databases">
        <title>De no assembly of potato wild relative species, Solanum commersonii.</title>
        <authorList>
            <person name="Cho K."/>
        </authorList>
    </citation>
    <scope>NUCLEOTIDE SEQUENCE [LARGE SCALE GENOMIC DNA]</scope>
    <source>
        <strain evidence="1">LZ3.2</strain>
        <tissue evidence="1">Leaf</tissue>
    </source>
</reference>
<sequence>MRSEFRITKISKDYSTRKLVKLGVYLLWGLFDFKNGSFWPWWPSGSITKVLTDIYVNSWTIAHKNRQNGGFTCIGACLTLKMGRFSRKGQLAPQLRS</sequence>
<comment type="caution">
    <text evidence="1">The sequence shown here is derived from an EMBL/GenBank/DDBJ whole genome shotgun (WGS) entry which is preliminary data.</text>
</comment>
<evidence type="ECO:0000313" key="1">
    <source>
        <dbReference type="EMBL" id="KAG5611835.1"/>
    </source>
</evidence>
<keyword evidence="2" id="KW-1185">Reference proteome</keyword>